<dbReference type="SUPFAM" id="SSF54928">
    <property type="entry name" value="RNA-binding domain, RBD"/>
    <property type="match status" value="1"/>
</dbReference>
<evidence type="ECO:0000256" key="8">
    <source>
        <dbReference type="ARBA" id="ARBA00023015"/>
    </source>
</evidence>
<evidence type="ECO:0000256" key="9">
    <source>
        <dbReference type="ARBA" id="ARBA00023163"/>
    </source>
</evidence>
<comment type="caution">
    <text evidence="14">The sequence shown here is derived from an EMBL/GenBank/DDBJ whole genome shotgun (WGS) entry which is preliminary data.</text>
</comment>
<keyword evidence="15" id="KW-1185">Reference proteome</keyword>
<feature type="domain" description="RRM" evidence="13">
    <location>
        <begin position="165"/>
        <end position="235"/>
    </location>
</feature>
<evidence type="ECO:0000256" key="2">
    <source>
        <dbReference type="ARBA" id="ARBA00004286"/>
    </source>
</evidence>
<dbReference type="OrthoDB" id="378874at2759"/>
<dbReference type="GO" id="GO:0034244">
    <property type="term" value="P:negative regulation of transcription elongation by RNA polymerase II"/>
    <property type="evidence" value="ECO:0007669"/>
    <property type="project" value="TreeGrafter"/>
</dbReference>
<dbReference type="GO" id="GO:0003723">
    <property type="term" value="F:RNA binding"/>
    <property type="evidence" value="ECO:0007669"/>
    <property type="project" value="UniProtKB-UniRule"/>
</dbReference>
<dbReference type="PANTHER" id="PTHR17250">
    <property type="entry name" value="NEGATIVE ELONGATION FACTOR E"/>
    <property type="match status" value="1"/>
</dbReference>
<accession>A0A6A4WWW7</accession>
<dbReference type="PROSITE" id="PS50102">
    <property type="entry name" value="RRM"/>
    <property type="match status" value="1"/>
</dbReference>
<dbReference type="GO" id="GO:0003746">
    <property type="term" value="F:translation elongation factor activity"/>
    <property type="evidence" value="ECO:0007669"/>
    <property type="project" value="UniProtKB-KW"/>
</dbReference>
<evidence type="ECO:0000256" key="12">
    <source>
        <dbReference type="SAM" id="MobiDB-lite"/>
    </source>
</evidence>
<comment type="similarity">
    <text evidence="3">Belongs to the RRM NELF-E family.</text>
</comment>
<reference evidence="14 15" key="1">
    <citation type="submission" date="2019-07" db="EMBL/GenBank/DDBJ databases">
        <title>Draft genome assembly of a fouling barnacle, Amphibalanus amphitrite (Darwin, 1854): The first reference genome for Thecostraca.</title>
        <authorList>
            <person name="Kim W."/>
        </authorList>
    </citation>
    <scope>NUCLEOTIDE SEQUENCE [LARGE SCALE GENOMIC DNA]</scope>
    <source>
        <strain evidence="14">SNU_AA5</strain>
        <tissue evidence="14">Soma without cirri and trophi</tissue>
    </source>
</reference>
<dbReference type="Proteomes" id="UP000440578">
    <property type="component" value="Unassembled WGS sequence"/>
</dbReference>
<evidence type="ECO:0000256" key="5">
    <source>
        <dbReference type="ARBA" id="ARBA00022454"/>
    </source>
</evidence>
<feature type="region of interest" description="Disordered" evidence="12">
    <location>
        <begin position="29"/>
        <end position="164"/>
    </location>
</feature>
<evidence type="ECO:0000313" key="14">
    <source>
        <dbReference type="EMBL" id="KAF0311365.1"/>
    </source>
</evidence>
<evidence type="ECO:0000256" key="7">
    <source>
        <dbReference type="ARBA" id="ARBA00022884"/>
    </source>
</evidence>
<evidence type="ECO:0000259" key="13">
    <source>
        <dbReference type="PROSITE" id="PS50102"/>
    </source>
</evidence>
<organism evidence="14 15">
    <name type="scientific">Amphibalanus amphitrite</name>
    <name type="common">Striped barnacle</name>
    <name type="synonym">Balanus amphitrite</name>
    <dbReference type="NCBI Taxonomy" id="1232801"/>
    <lineage>
        <taxon>Eukaryota</taxon>
        <taxon>Metazoa</taxon>
        <taxon>Ecdysozoa</taxon>
        <taxon>Arthropoda</taxon>
        <taxon>Crustacea</taxon>
        <taxon>Multicrustacea</taxon>
        <taxon>Cirripedia</taxon>
        <taxon>Thoracica</taxon>
        <taxon>Thoracicalcarea</taxon>
        <taxon>Balanomorpha</taxon>
        <taxon>Balanoidea</taxon>
        <taxon>Balanidae</taxon>
        <taxon>Amphibalaninae</taxon>
        <taxon>Amphibalanus</taxon>
    </lineage>
</organism>
<name>A0A6A4WWW7_AMPAM</name>
<feature type="compositionally biased region" description="Basic and acidic residues" evidence="12">
    <location>
        <begin position="144"/>
        <end position="162"/>
    </location>
</feature>
<dbReference type="PANTHER" id="PTHR17250:SF0">
    <property type="entry name" value="NEGATIVE ELONGATION FACTOR E"/>
    <property type="match status" value="1"/>
</dbReference>
<protein>
    <recommendedName>
        <fullName evidence="4">Negative elongation factor E</fullName>
    </recommendedName>
</protein>
<dbReference type="GO" id="GO:0032021">
    <property type="term" value="C:NELF complex"/>
    <property type="evidence" value="ECO:0007669"/>
    <property type="project" value="InterPro"/>
</dbReference>
<dbReference type="InterPro" id="IPR033102">
    <property type="entry name" value="NELFE"/>
</dbReference>
<evidence type="ECO:0000256" key="10">
    <source>
        <dbReference type="ARBA" id="ARBA00023242"/>
    </source>
</evidence>
<proteinExistence type="inferred from homology"/>
<evidence type="ECO:0000256" key="11">
    <source>
        <dbReference type="PROSITE-ProRule" id="PRU00176"/>
    </source>
</evidence>
<keyword evidence="14" id="KW-0648">Protein biosynthesis</keyword>
<evidence type="ECO:0000256" key="3">
    <source>
        <dbReference type="ARBA" id="ARBA00006120"/>
    </source>
</evidence>
<comment type="subcellular location">
    <subcellularLocation>
        <location evidence="2">Chromosome</location>
    </subcellularLocation>
    <subcellularLocation>
        <location evidence="1">Nucleus</location>
    </subcellularLocation>
</comment>
<keyword evidence="5" id="KW-0158">Chromosome</keyword>
<dbReference type="InterPro" id="IPR035979">
    <property type="entry name" value="RBD_domain_sf"/>
</dbReference>
<evidence type="ECO:0000256" key="1">
    <source>
        <dbReference type="ARBA" id="ARBA00004123"/>
    </source>
</evidence>
<dbReference type="InterPro" id="IPR012677">
    <property type="entry name" value="Nucleotide-bd_a/b_plait_sf"/>
</dbReference>
<dbReference type="AlphaFoldDB" id="A0A6A4WWW7"/>
<dbReference type="InterPro" id="IPR000504">
    <property type="entry name" value="RRM_dom"/>
</dbReference>
<dbReference type="EMBL" id="VIIS01000242">
    <property type="protein sequence ID" value="KAF0311365.1"/>
    <property type="molecule type" value="Genomic_DNA"/>
</dbReference>
<feature type="compositionally biased region" description="Basic and acidic residues" evidence="12">
    <location>
        <begin position="37"/>
        <end position="61"/>
    </location>
</feature>
<keyword evidence="8" id="KW-0805">Transcription regulation</keyword>
<keyword evidence="9" id="KW-0804">Transcription</keyword>
<keyword evidence="10" id="KW-0539">Nucleus</keyword>
<dbReference type="Pfam" id="PF00076">
    <property type="entry name" value="RRM_1"/>
    <property type="match status" value="1"/>
</dbReference>
<keyword evidence="7 11" id="KW-0694">RNA-binding</keyword>
<evidence type="ECO:0000256" key="6">
    <source>
        <dbReference type="ARBA" id="ARBA00022491"/>
    </source>
</evidence>
<gene>
    <name evidence="14" type="primary">Nelf-E_1</name>
    <name evidence="14" type="ORF">FJT64_017818</name>
</gene>
<feature type="compositionally biased region" description="Basic and acidic residues" evidence="12">
    <location>
        <begin position="71"/>
        <end position="96"/>
    </location>
</feature>
<evidence type="ECO:0000256" key="4">
    <source>
        <dbReference type="ARBA" id="ARBA00014464"/>
    </source>
</evidence>
<sequence>MVYLHFPTNLTEEEIVLQNKYAKLRKKKKALQALKAPRQEPEPIHPVKRPSEAKDAKEYAKKLIRSGAIRSIERRDDNKEKTTFKRSKGLERKLSGSDRALSGYQPFSASHPEDEPPPPPPAERDKEFRPGNKVKTLYDSFISARDKEERSSSRDVASDKPRQGNTVYVRGYGVTEQLLRRSFQKFGTIVNISMEIEKNCGFLTFDKMEAAERSIAAMSAASHSQKGLHNKDQRNVVTYDDAYF</sequence>
<evidence type="ECO:0000313" key="15">
    <source>
        <dbReference type="Proteomes" id="UP000440578"/>
    </source>
</evidence>
<dbReference type="Gene3D" id="3.30.70.330">
    <property type="match status" value="1"/>
</dbReference>
<dbReference type="GO" id="GO:0005694">
    <property type="term" value="C:chromosome"/>
    <property type="evidence" value="ECO:0007669"/>
    <property type="project" value="UniProtKB-SubCell"/>
</dbReference>
<dbReference type="SMART" id="SM00360">
    <property type="entry name" value="RRM"/>
    <property type="match status" value="1"/>
</dbReference>
<keyword evidence="6" id="KW-0678">Repressor</keyword>
<keyword evidence="14" id="KW-0251">Elongation factor</keyword>